<dbReference type="EMBL" id="JAUOQO010001143">
    <property type="protein sequence ID" value="MDO6575732.1"/>
    <property type="molecule type" value="Genomic_DNA"/>
</dbReference>
<reference evidence="2" key="1">
    <citation type="submission" date="2023-07" db="EMBL/GenBank/DDBJ databases">
        <title>Genome content predicts the carbon catabolic preferences of heterotrophic bacteria.</title>
        <authorList>
            <person name="Gralka M."/>
        </authorList>
    </citation>
    <scope>NUCLEOTIDE SEQUENCE</scope>
    <source>
        <strain evidence="2">E2R20</strain>
    </source>
</reference>
<comment type="caution">
    <text evidence="2">The sequence shown here is derived from an EMBL/GenBank/DDBJ whole genome shotgun (WGS) entry which is preliminary data.</text>
</comment>
<gene>
    <name evidence="2" type="ORF">Q4528_16630</name>
</gene>
<keyword evidence="3" id="KW-1185">Reference proteome</keyword>
<dbReference type="InterPro" id="IPR018821">
    <property type="entry name" value="DUF294_put_nucleoTrafse_sb-bd"/>
</dbReference>
<feature type="non-terminal residue" evidence="2">
    <location>
        <position position="1"/>
    </location>
</feature>
<dbReference type="AlphaFoldDB" id="A0AAW7Z0G7"/>
<dbReference type="RefSeq" id="WP_303522932.1">
    <property type="nucleotide sequence ID" value="NZ_JAUOQO010001143.1"/>
</dbReference>
<organism evidence="2 3">
    <name type="scientific">Staphylococcus pasteuri_A</name>
    <dbReference type="NCBI Taxonomy" id="3062664"/>
    <lineage>
        <taxon>Bacteria</taxon>
        <taxon>Bacillati</taxon>
        <taxon>Bacillota</taxon>
        <taxon>Bacilli</taxon>
        <taxon>Bacillales</taxon>
        <taxon>Staphylococcaceae</taxon>
        <taxon>Staphylococcus</taxon>
    </lineage>
</organism>
<dbReference type="Pfam" id="PF10335">
    <property type="entry name" value="DUF294_C"/>
    <property type="match status" value="1"/>
</dbReference>
<dbReference type="Proteomes" id="UP001170310">
    <property type="component" value="Unassembled WGS sequence"/>
</dbReference>
<protein>
    <submittedName>
        <fullName evidence="2">Nucleotidyltransferase substrate binding domain-containing protein</fullName>
    </submittedName>
</protein>
<evidence type="ECO:0000313" key="2">
    <source>
        <dbReference type="EMBL" id="MDO6575732.1"/>
    </source>
</evidence>
<evidence type="ECO:0000313" key="3">
    <source>
        <dbReference type="Proteomes" id="UP001170310"/>
    </source>
</evidence>
<name>A0AAW7Z0G7_9STAP</name>
<proteinExistence type="predicted"/>
<feature type="domain" description="DUF294" evidence="1">
    <location>
        <begin position="1"/>
        <end position="57"/>
    </location>
</feature>
<sequence length="60" mass="7139">YRFITQLRFRHQLKALKEGSAPDNYIAPKSFGNFEREHLKDAFRIINNLQDAAKLRFSEK</sequence>
<evidence type="ECO:0000259" key="1">
    <source>
        <dbReference type="Pfam" id="PF10335"/>
    </source>
</evidence>
<accession>A0AAW7Z0G7</accession>